<sequence length="51" mass="6174">MYFDCFTYIAKTEQLEAFQLHQKEREDRRRKWLEESCLLDEQENGTGSENG</sequence>
<dbReference type="EMBL" id="LS992241">
    <property type="protein sequence ID" value="SYX84009.1"/>
    <property type="molecule type" value="Genomic_DNA"/>
</dbReference>
<gene>
    <name evidence="1" type="ORF">PBLR_12431</name>
</gene>
<accession>A0A383RCI3</accession>
<reference evidence="2" key="1">
    <citation type="submission" date="2018-08" db="EMBL/GenBank/DDBJ databases">
        <authorList>
            <person name="Chevrot R."/>
        </authorList>
    </citation>
    <scope>NUCLEOTIDE SEQUENCE [LARGE SCALE GENOMIC DNA]</scope>
</reference>
<name>A0A383RCI3_PAEAL</name>
<dbReference type="AlphaFoldDB" id="A0A383RCI3"/>
<evidence type="ECO:0000313" key="1">
    <source>
        <dbReference type="EMBL" id="SYX84009.1"/>
    </source>
</evidence>
<dbReference type="Proteomes" id="UP000304148">
    <property type="component" value="Chromosome"/>
</dbReference>
<organism evidence="1 2">
    <name type="scientific">Paenibacillus alvei</name>
    <name type="common">Bacillus alvei</name>
    <dbReference type="NCBI Taxonomy" id="44250"/>
    <lineage>
        <taxon>Bacteria</taxon>
        <taxon>Bacillati</taxon>
        <taxon>Bacillota</taxon>
        <taxon>Bacilli</taxon>
        <taxon>Bacillales</taxon>
        <taxon>Paenibacillaceae</taxon>
        <taxon>Paenibacillus</taxon>
    </lineage>
</organism>
<proteinExistence type="predicted"/>
<evidence type="ECO:0000313" key="2">
    <source>
        <dbReference type="Proteomes" id="UP000304148"/>
    </source>
</evidence>
<protein>
    <submittedName>
        <fullName evidence="1">Uncharacterized protein</fullName>
    </submittedName>
</protein>